<proteinExistence type="predicted"/>
<evidence type="ECO:0000313" key="1">
    <source>
        <dbReference type="EMBL" id="KAK1144665.1"/>
    </source>
</evidence>
<comment type="caution">
    <text evidence="1">The sequence shown here is derived from an EMBL/GenBank/DDBJ whole genome shotgun (WGS) entry which is preliminary data.</text>
</comment>
<sequence length="314" mass="34482">MPALITSDYATVSDSSTIWVYYQNDANELCEVTSSDGSKWTETSGAVADKLNAGGSPITAYYVKNDGTAGGKSAIHVIYIDASGILHEKVKTPLDNQKWEERELSDDIKKAPNQTSRLASGVCHDTAPGAHQWIFFEKLDSESGSPQIAELRSGSESSFKWTYQAILPEMPASALPGTQLATNITNPANHLFFQDHEGDVTEYIGGYDSWNDHAEILTNDKVEINTPISAANSSVPEKPYVFYVSRTTPLTIMCYDHDKSKSTEVGRYFPGTNLDAITVQTKVYLVHKPLEKRGAVWTRVFDGKEWGMGAQVVA</sequence>
<organism evidence="1 2">
    <name type="scientific">Aspergillus melleus</name>
    <dbReference type="NCBI Taxonomy" id="138277"/>
    <lineage>
        <taxon>Eukaryota</taxon>
        <taxon>Fungi</taxon>
        <taxon>Dikarya</taxon>
        <taxon>Ascomycota</taxon>
        <taxon>Pezizomycotina</taxon>
        <taxon>Eurotiomycetes</taxon>
        <taxon>Eurotiomycetidae</taxon>
        <taxon>Eurotiales</taxon>
        <taxon>Aspergillaceae</taxon>
        <taxon>Aspergillus</taxon>
        <taxon>Aspergillus subgen. Circumdati</taxon>
    </lineage>
</organism>
<reference evidence="1 2" key="1">
    <citation type="journal article" date="2023" name="ACS Omega">
        <title>Identification of the Neoaspergillic Acid Biosynthesis Gene Cluster by Establishing an In Vitro CRISPR-Ribonucleoprotein Genetic System in Aspergillus melleus.</title>
        <authorList>
            <person name="Yuan B."/>
            <person name="Grau M.F."/>
            <person name="Murata R.M."/>
            <person name="Torok T."/>
            <person name="Venkateswaran K."/>
            <person name="Stajich J.E."/>
            <person name="Wang C.C.C."/>
        </authorList>
    </citation>
    <scope>NUCLEOTIDE SEQUENCE [LARGE SCALE GENOMIC DNA]</scope>
    <source>
        <strain evidence="1 2">IMV 1140</strain>
    </source>
</reference>
<protein>
    <submittedName>
        <fullName evidence="1">Uncharacterized protein</fullName>
    </submittedName>
</protein>
<gene>
    <name evidence="1" type="ORF">N8T08_004969</name>
</gene>
<keyword evidence="2" id="KW-1185">Reference proteome</keyword>
<dbReference type="EMBL" id="JAOPJF010000029">
    <property type="protein sequence ID" value="KAK1144665.1"/>
    <property type="molecule type" value="Genomic_DNA"/>
</dbReference>
<name>A0ACC3B3D1_9EURO</name>
<dbReference type="Proteomes" id="UP001177260">
    <property type="component" value="Unassembled WGS sequence"/>
</dbReference>
<evidence type="ECO:0000313" key="2">
    <source>
        <dbReference type="Proteomes" id="UP001177260"/>
    </source>
</evidence>
<accession>A0ACC3B3D1</accession>